<evidence type="ECO:0000313" key="2">
    <source>
        <dbReference type="EMBL" id="QNE16837.1"/>
    </source>
</evidence>
<dbReference type="Proteomes" id="UP000515563">
    <property type="component" value="Chromosome"/>
</dbReference>
<reference evidence="3" key="1">
    <citation type="submission" date="2019-09" db="EMBL/GenBank/DDBJ databases">
        <title>Antimicrobial potential of Antarctic Bacteria.</title>
        <authorList>
            <person name="Benaud N."/>
            <person name="Edwards R.J."/>
            <person name="Ferrari B.C."/>
        </authorList>
    </citation>
    <scope>NUCLEOTIDE SEQUENCE [LARGE SCALE GENOMIC DNA]</scope>
    <source>
        <strain evidence="3">SPB151</strain>
    </source>
</reference>
<sequence length="85" mass="9100">MSPPVPRSVRTHAPPTALSRRISHDGPPSRTSPPPGSRRPTGTVHHLVPERDDDTPETLAVAVAAECAAHLSPDRTRCPQGRSSR</sequence>
<dbReference type="AlphaFoldDB" id="A0A7G6WS72"/>
<organism evidence="2 3">
    <name type="scientific">Kribbella qitaiheensis</name>
    <dbReference type="NCBI Taxonomy" id="1544730"/>
    <lineage>
        <taxon>Bacteria</taxon>
        <taxon>Bacillati</taxon>
        <taxon>Actinomycetota</taxon>
        <taxon>Actinomycetes</taxon>
        <taxon>Propionibacteriales</taxon>
        <taxon>Kribbellaceae</taxon>
        <taxon>Kribbella</taxon>
    </lineage>
</organism>
<reference evidence="2 3" key="2">
    <citation type="journal article" date="2020" name="Microbiol. Resour. Announc.">
        <title>Antarctic desert soil bacteria exhibit high novel natural product potential, evaluated through long-read genome sequencing and comparative genomics.</title>
        <authorList>
            <person name="Benaud N."/>
            <person name="Edwards R.J."/>
            <person name="Amos T.G."/>
            <person name="D'Agostino P.M."/>
            <person name="Gutierrez-Chavez C."/>
            <person name="Montgomery K."/>
            <person name="Nicetic I."/>
            <person name="Ferrari B.C."/>
        </authorList>
    </citation>
    <scope>NUCLEOTIDE SEQUENCE [LARGE SCALE GENOMIC DNA]</scope>
    <source>
        <strain evidence="2 3">SPB151</strain>
    </source>
</reference>
<proteinExistence type="predicted"/>
<name>A0A7G6WS72_9ACTN</name>
<feature type="region of interest" description="Disordered" evidence="1">
    <location>
        <begin position="1"/>
        <end position="56"/>
    </location>
</feature>
<protein>
    <submittedName>
        <fullName evidence="2">Uncharacterized protein</fullName>
    </submittedName>
</protein>
<keyword evidence="3" id="KW-1185">Reference proteome</keyword>
<gene>
    <name evidence="2" type="ORF">F1D05_01640</name>
</gene>
<evidence type="ECO:0000256" key="1">
    <source>
        <dbReference type="SAM" id="MobiDB-lite"/>
    </source>
</evidence>
<dbReference type="EMBL" id="CP043661">
    <property type="protein sequence ID" value="QNE16837.1"/>
    <property type="molecule type" value="Genomic_DNA"/>
</dbReference>
<dbReference type="KEGG" id="kqi:F1D05_01640"/>
<accession>A0A7G6WS72</accession>
<evidence type="ECO:0000313" key="3">
    <source>
        <dbReference type="Proteomes" id="UP000515563"/>
    </source>
</evidence>